<comment type="caution">
    <text evidence="2">The sequence shown here is derived from an EMBL/GenBank/DDBJ whole genome shotgun (WGS) entry which is preliminary data.</text>
</comment>
<feature type="transmembrane region" description="Helical" evidence="1">
    <location>
        <begin position="16"/>
        <end position="36"/>
    </location>
</feature>
<accession>A0ABU7JFW7</accession>
<keyword evidence="3" id="KW-1185">Reference proteome</keyword>
<name>A0ABU7JFW7_9GAMM</name>
<keyword evidence="1" id="KW-0472">Membrane</keyword>
<dbReference type="Proteomes" id="UP001339167">
    <property type="component" value="Unassembled WGS sequence"/>
</dbReference>
<reference evidence="2 3" key="1">
    <citation type="submission" date="2023-06" db="EMBL/GenBank/DDBJ databases">
        <title>Alkalimonas sp., MEB004 an alkaliphilic bacterium isolated from Lonar Lake, India.</title>
        <authorList>
            <person name="Joshi A."/>
            <person name="Thite S."/>
        </authorList>
    </citation>
    <scope>NUCLEOTIDE SEQUENCE [LARGE SCALE GENOMIC DNA]</scope>
    <source>
        <strain evidence="2 3">MEB004</strain>
    </source>
</reference>
<keyword evidence="1" id="KW-1133">Transmembrane helix</keyword>
<gene>
    <name evidence="2" type="ORF">QWF21_10030</name>
</gene>
<dbReference type="EMBL" id="JAUGZK010000006">
    <property type="protein sequence ID" value="MEE2024584.1"/>
    <property type="molecule type" value="Genomic_DNA"/>
</dbReference>
<sequence length="300" mass="33785">MSEHESSEASASGQHLYYLGLAAVVLVILVAVWLLFRGDPEISEPEVRPVAVPEQPEITEAPPPLPVEPVFEPREPELVVEPIVSHESAVDDGLPEDEQRQVAPEPELPALNESDAAVSQSLLQLPWQPGLAGIFVREDMVRRFVVLTDNISRGQISSEHLVLQTPQQPFAVKRDGEQLLLDPAGFVRYEPYLRLLESVPASAQVALLRQYQPLLDEAFDELGYPDTSFESRLLEAIDYLLEQPVMDGVFELELPSVMYHFAEPHLETMNDVQKQLIRIGPANQRRLQQQLIKLRQELQQ</sequence>
<protein>
    <submittedName>
        <fullName evidence="2">DUF3014 domain-containing protein</fullName>
    </submittedName>
</protein>
<evidence type="ECO:0000256" key="1">
    <source>
        <dbReference type="SAM" id="Phobius"/>
    </source>
</evidence>
<organism evidence="2 3">
    <name type="scientific">Alkalimonas mucilaginosa</name>
    <dbReference type="NCBI Taxonomy" id="3057676"/>
    <lineage>
        <taxon>Bacteria</taxon>
        <taxon>Pseudomonadati</taxon>
        <taxon>Pseudomonadota</taxon>
        <taxon>Gammaproteobacteria</taxon>
        <taxon>Alkalimonas</taxon>
    </lineage>
</organism>
<evidence type="ECO:0000313" key="2">
    <source>
        <dbReference type="EMBL" id="MEE2024584.1"/>
    </source>
</evidence>
<dbReference type="RefSeq" id="WP_330087914.1">
    <property type="nucleotide sequence ID" value="NZ_JAUGZK010000006.1"/>
</dbReference>
<dbReference type="Pfam" id="PF11219">
    <property type="entry name" value="DUF3014"/>
    <property type="match status" value="1"/>
</dbReference>
<proteinExistence type="predicted"/>
<evidence type="ECO:0000313" key="3">
    <source>
        <dbReference type="Proteomes" id="UP001339167"/>
    </source>
</evidence>
<keyword evidence="1" id="KW-0812">Transmembrane</keyword>
<dbReference type="InterPro" id="IPR021382">
    <property type="entry name" value="DUF3014"/>
</dbReference>